<name>A0A1M7AND9_9BRAD</name>
<feature type="transmembrane region" description="Helical" evidence="7">
    <location>
        <begin position="56"/>
        <end position="73"/>
    </location>
</feature>
<dbReference type="AlphaFoldDB" id="A0A1M7AND9"/>
<dbReference type="PANTHER" id="PTHR43867:SF2">
    <property type="entry name" value="CELLULOSE SYNTHASE CATALYTIC SUBUNIT A [UDP-FORMING]"/>
    <property type="match status" value="1"/>
</dbReference>
<evidence type="ECO:0000256" key="1">
    <source>
        <dbReference type="ARBA" id="ARBA00004141"/>
    </source>
</evidence>
<feature type="transmembrane region" description="Helical" evidence="7">
    <location>
        <begin position="500"/>
        <end position="524"/>
    </location>
</feature>
<evidence type="ECO:0000256" key="5">
    <source>
        <dbReference type="ARBA" id="ARBA00022989"/>
    </source>
</evidence>
<dbReference type="Gene3D" id="3.90.550.10">
    <property type="entry name" value="Spore Coat Polysaccharide Biosynthesis Protein SpsA, Chain A"/>
    <property type="match status" value="1"/>
</dbReference>
<dbReference type="GO" id="GO:0005886">
    <property type="term" value="C:plasma membrane"/>
    <property type="evidence" value="ECO:0007669"/>
    <property type="project" value="TreeGrafter"/>
</dbReference>
<dbReference type="Proteomes" id="UP000189935">
    <property type="component" value="Chromosome I"/>
</dbReference>
<dbReference type="InterPro" id="IPR001173">
    <property type="entry name" value="Glyco_trans_2-like"/>
</dbReference>
<feature type="transmembrane region" description="Helical" evidence="7">
    <location>
        <begin position="536"/>
        <end position="554"/>
    </location>
</feature>
<dbReference type="EMBL" id="LT670844">
    <property type="protein sequence ID" value="SHL43919.1"/>
    <property type="molecule type" value="Genomic_DNA"/>
</dbReference>
<dbReference type="GO" id="GO:0016758">
    <property type="term" value="F:hexosyltransferase activity"/>
    <property type="evidence" value="ECO:0007669"/>
    <property type="project" value="TreeGrafter"/>
</dbReference>
<evidence type="ECO:0000256" key="2">
    <source>
        <dbReference type="ARBA" id="ARBA00022676"/>
    </source>
</evidence>
<evidence type="ECO:0000256" key="3">
    <source>
        <dbReference type="ARBA" id="ARBA00022679"/>
    </source>
</evidence>
<keyword evidence="5 7" id="KW-1133">Transmembrane helix</keyword>
<evidence type="ECO:0000259" key="8">
    <source>
        <dbReference type="Pfam" id="PF13632"/>
    </source>
</evidence>
<keyword evidence="4 7" id="KW-0812">Transmembrane</keyword>
<protein>
    <submittedName>
        <fullName evidence="9">Cellulose synthase (UDP-forming)</fullName>
    </submittedName>
</protein>
<evidence type="ECO:0000256" key="6">
    <source>
        <dbReference type="ARBA" id="ARBA00023136"/>
    </source>
</evidence>
<dbReference type="Pfam" id="PF13632">
    <property type="entry name" value="Glyco_trans_2_3"/>
    <property type="match status" value="1"/>
</dbReference>
<sequence>MGNAGGTGVESIYRPKGELMFETAADNSSILSIDLGLLIGLLVLKRLLDPSSTRDRILFGATIASLLAVYALWRWHDTLPAFAFSAQNVWQYFFFAFESLAIVYTMMSIVILFRNIDRSGLADAAQSRMEREGDFPSVDVFICTYDEPLEILEKSVLTALALDYPDFTVWVLDDTRRGWLREYCTAAGARYVTRDNNRDAKAGNLNNGLAVTAKETNAPVILVLDADFAPRQDFLKRTVGLLSNPQVAVVQTPQFYYNPDPIQHNLLAAQSWVDDQRFFFDIFQPAKDAWGCAFCVGTSFVVRRDRLAEIGGFPSQAISEDINLTYTMLAKGYETWWLNEKLSIGLSAEGIPEYITQRARWCLGTIQVALLREGPLLGSGFTFTQRWHYLHGVLNWLCKPFMVLLLLAPPVYWFAGIPAFEADYLAFLRYGVPALLGQTIYMAWISRSRTLPFFMEATHAVTAFAICATLLSAVVKPFGRPFKITDKGGDRSAPRVHWKLASVFGLISLSSAASIMWAFVSPYAASEISSLDFFNLLWAGIAMLIAFIAFLVCFELPRRETLFDVDEAAKLALGGDVIPGHVTRLSTSSAQMSCARTLPARLSSTVQLYLDALGWIEAEVLSCSEAIIGLRLRPTPAQRRQLVVTLFGSASNNVAESASMRGVIFGTISRGFRGR</sequence>
<dbReference type="InterPro" id="IPR050321">
    <property type="entry name" value="Glycosyltr_2/OpgH_subfam"/>
</dbReference>
<evidence type="ECO:0000256" key="7">
    <source>
        <dbReference type="SAM" id="Phobius"/>
    </source>
</evidence>
<reference evidence="9 10" key="1">
    <citation type="submission" date="2016-11" db="EMBL/GenBank/DDBJ databases">
        <authorList>
            <person name="Jaros S."/>
            <person name="Januszkiewicz K."/>
            <person name="Wedrychowicz H."/>
        </authorList>
    </citation>
    <scope>NUCLEOTIDE SEQUENCE [LARGE SCALE GENOMIC DNA]</scope>
    <source>
        <strain evidence="9 10">GAS499</strain>
    </source>
</reference>
<feature type="transmembrane region" description="Helical" evidence="7">
    <location>
        <begin position="393"/>
        <end position="415"/>
    </location>
</feature>
<keyword evidence="2" id="KW-0328">Glycosyltransferase</keyword>
<gene>
    <name evidence="9" type="ORF">SAMN05444159_5905</name>
</gene>
<keyword evidence="6 7" id="KW-0472">Membrane</keyword>
<evidence type="ECO:0000256" key="4">
    <source>
        <dbReference type="ARBA" id="ARBA00022692"/>
    </source>
</evidence>
<evidence type="ECO:0000313" key="9">
    <source>
        <dbReference type="EMBL" id="SHL43919.1"/>
    </source>
</evidence>
<comment type="subcellular location">
    <subcellularLocation>
        <location evidence="1">Membrane</location>
        <topology evidence="1">Multi-pass membrane protein</topology>
    </subcellularLocation>
</comment>
<organism evidence="9 10">
    <name type="scientific">Bradyrhizobium lablabi</name>
    <dbReference type="NCBI Taxonomy" id="722472"/>
    <lineage>
        <taxon>Bacteria</taxon>
        <taxon>Pseudomonadati</taxon>
        <taxon>Pseudomonadota</taxon>
        <taxon>Alphaproteobacteria</taxon>
        <taxon>Hyphomicrobiales</taxon>
        <taxon>Nitrobacteraceae</taxon>
        <taxon>Bradyrhizobium</taxon>
    </lineage>
</organism>
<feature type="transmembrane region" description="Helical" evidence="7">
    <location>
        <begin position="93"/>
        <end position="113"/>
    </location>
</feature>
<evidence type="ECO:0000313" key="10">
    <source>
        <dbReference type="Proteomes" id="UP000189935"/>
    </source>
</evidence>
<feature type="transmembrane region" description="Helical" evidence="7">
    <location>
        <begin position="457"/>
        <end position="479"/>
    </location>
</feature>
<dbReference type="SUPFAM" id="SSF53448">
    <property type="entry name" value="Nucleotide-diphospho-sugar transferases"/>
    <property type="match status" value="1"/>
</dbReference>
<dbReference type="CDD" id="cd06421">
    <property type="entry name" value="CESA_CelA_like"/>
    <property type="match status" value="1"/>
</dbReference>
<accession>A0A1M7AND9</accession>
<dbReference type="InterPro" id="IPR029044">
    <property type="entry name" value="Nucleotide-diphossugar_trans"/>
</dbReference>
<feature type="transmembrane region" description="Helical" evidence="7">
    <location>
        <begin position="28"/>
        <end position="44"/>
    </location>
</feature>
<feature type="domain" description="Glycosyltransferase 2-like" evidence="8">
    <location>
        <begin position="220"/>
        <end position="407"/>
    </location>
</feature>
<dbReference type="PANTHER" id="PTHR43867">
    <property type="entry name" value="CELLULOSE SYNTHASE CATALYTIC SUBUNIT A [UDP-FORMING]"/>
    <property type="match status" value="1"/>
</dbReference>
<keyword evidence="3" id="KW-0808">Transferase</keyword>
<proteinExistence type="predicted"/>